<dbReference type="EMBL" id="JBHSAQ010000006">
    <property type="protein sequence ID" value="MFC3958665.1"/>
    <property type="molecule type" value="Genomic_DNA"/>
</dbReference>
<reference evidence="1 2" key="1">
    <citation type="journal article" date="2019" name="Int. J. Syst. Evol. Microbiol.">
        <title>The Global Catalogue of Microorganisms (GCM) 10K type strain sequencing project: providing services to taxonomists for standard genome sequencing and annotation.</title>
        <authorList>
            <consortium name="The Broad Institute Genomics Platform"/>
            <consortium name="The Broad Institute Genome Sequencing Center for Infectious Disease"/>
            <person name="Wu L."/>
            <person name="Ma J."/>
        </authorList>
    </citation>
    <scope>NUCLEOTIDE SEQUENCE [LARGE SCALE GENOMIC DNA]</scope>
    <source>
        <strain evidence="1 2">IBRC-M 10256</strain>
    </source>
</reference>
<evidence type="ECO:0000313" key="1">
    <source>
        <dbReference type="EMBL" id="MFC3958665.1"/>
    </source>
</evidence>
<evidence type="ECO:0000313" key="2">
    <source>
        <dbReference type="Proteomes" id="UP001595846"/>
    </source>
</evidence>
<organism evidence="1 2">
    <name type="scientific">Halovivax cerinus</name>
    <dbReference type="NCBI Taxonomy" id="1487865"/>
    <lineage>
        <taxon>Archaea</taxon>
        <taxon>Methanobacteriati</taxon>
        <taxon>Methanobacteriota</taxon>
        <taxon>Stenosarchaea group</taxon>
        <taxon>Halobacteria</taxon>
        <taxon>Halobacteriales</taxon>
        <taxon>Natrialbaceae</taxon>
        <taxon>Halovivax</taxon>
    </lineage>
</organism>
<dbReference type="Gene3D" id="3.30.1330.40">
    <property type="entry name" value="RutC-like"/>
    <property type="match status" value="1"/>
</dbReference>
<dbReference type="PANTHER" id="PTHR43857:SF1">
    <property type="entry name" value="YJGH FAMILY PROTEIN"/>
    <property type="match status" value="1"/>
</dbReference>
<gene>
    <name evidence="1" type="ORF">ACFOUR_09830</name>
</gene>
<keyword evidence="2" id="KW-1185">Reference proteome</keyword>
<comment type="caution">
    <text evidence="1">The sequence shown here is derived from an EMBL/GenBank/DDBJ whole genome shotgun (WGS) entry which is preliminary data.</text>
</comment>
<name>A0ABD5NP77_9EURY</name>
<dbReference type="CDD" id="cd06154">
    <property type="entry name" value="YjgF_YER057c_UK114_like_6"/>
    <property type="match status" value="1"/>
</dbReference>
<protein>
    <submittedName>
        <fullName evidence="1">RidA family protein</fullName>
    </submittedName>
</protein>
<dbReference type="GeneID" id="73903718"/>
<sequence>MSQERQLVSSGTEWEDAVGYSRAVRVGDTVHVSGTTATDEDGDVVGVDDPREQTRYALELAVGALREANASVDDVVRTRLYVTDVDDWPEIGAAHADVFDEVRPAATMVQVERLIDPEHLVEVELEAICEG</sequence>
<dbReference type="SUPFAM" id="SSF55298">
    <property type="entry name" value="YjgF-like"/>
    <property type="match status" value="1"/>
</dbReference>
<dbReference type="RefSeq" id="WP_256531005.1">
    <property type="nucleotide sequence ID" value="NZ_CP101824.1"/>
</dbReference>
<proteinExistence type="predicted"/>
<dbReference type="AlphaFoldDB" id="A0ABD5NP77"/>
<dbReference type="PANTHER" id="PTHR43857">
    <property type="entry name" value="BLR7761 PROTEIN"/>
    <property type="match status" value="1"/>
</dbReference>
<dbReference type="InterPro" id="IPR006175">
    <property type="entry name" value="YjgF/YER057c/UK114"/>
</dbReference>
<dbReference type="Proteomes" id="UP001595846">
    <property type="component" value="Unassembled WGS sequence"/>
</dbReference>
<dbReference type="Pfam" id="PF01042">
    <property type="entry name" value="Ribonuc_L-PSP"/>
    <property type="match status" value="1"/>
</dbReference>
<accession>A0ABD5NP77</accession>
<dbReference type="InterPro" id="IPR035959">
    <property type="entry name" value="RutC-like_sf"/>
</dbReference>